<dbReference type="AlphaFoldDB" id="A0A1B3XKA1"/>
<organism evidence="2 3">
    <name type="scientific">Peribacillus muralis</name>
    <dbReference type="NCBI Taxonomy" id="264697"/>
    <lineage>
        <taxon>Bacteria</taxon>
        <taxon>Bacillati</taxon>
        <taxon>Bacillota</taxon>
        <taxon>Bacilli</taxon>
        <taxon>Bacillales</taxon>
        <taxon>Bacillaceae</taxon>
        <taxon>Peribacillus</taxon>
    </lineage>
</organism>
<keyword evidence="3" id="KW-1185">Reference proteome</keyword>
<accession>A0A1B3XKA1</accession>
<sequence length="83" mass="9748">MKIFHVKRIFFSNYGYVDNLCSIRNQNPSKPERMAMIPMPKHTVKPIISDEFLDEVVKEINEQFGGPLNENDHRNQLDGEETR</sequence>
<dbReference type="Proteomes" id="UP000077926">
    <property type="component" value="Chromosome"/>
</dbReference>
<evidence type="ECO:0000313" key="3">
    <source>
        <dbReference type="Proteomes" id="UP000077926"/>
    </source>
</evidence>
<gene>
    <name evidence="2" type="ORF">ABE28_004700</name>
</gene>
<reference evidence="2 3" key="1">
    <citation type="submission" date="2016-08" db="EMBL/GenBank/DDBJ databases">
        <title>Complete genome sequence of Bacillus muralis G25-68, a strain with toxicity to nematodes.</title>
        <authorList>
            <person name="Zheng Z."/>
        </authorList>
    </citation>
    <scope>NUCLEOTIDE SEQUENCE [LARGE SCALE GENOMIC DNA]</scope>
    <source>
        <strain evidence="2 3">G25-68</strain>
    </source>
</reference>
<evidence type="ECO:0000313" key="2">
    <source>
        <dbReference type="EMBL" id="AOH53640.1"/>
    </source>
</evidence>
<feature type="region of interest" description="Disordered" evidence="1">
    <location>
        <begin position="63"/>
        <end position="83"/>
    </location>
</feature>
<protein>
    <submittedName>
        <fullName evidence="2">Uncharacterized protein</fullName>
    </submittedName>
</protein>
<name>A0A1B3XKA1_9BACI</name>
<evidence type="ECO:0000256" key="1">
    <source>
        <dbReference type="SAM" id="MobiDB-lite"/>
    </source>
</evidence>
<dbReference type="KEGG" id="bmur:ABE28_004700"/>
<dbReference type="EMBL" id="CP017080">
    <property type="protein sequence ID" value="AOH53640.1"/>
    <property type="molecule type" value="Genomic_DNA"/>
</dbReference>
<proteinExistence type="predicted"/>
<feature type="compositionally biased region" description="Basic and acidic residues" evidence="1">
    <location>
        <begin position="70"/>
        <end position="83"/>
    </location>
</feature>